<dbReference type="EC" id="2.3.1.-" evidence="2"/>
<keyword evidence="4" id="KW-1185">Reference proteome</keyword>
<gene>
    <name evidence="3" type="ORF">MU848_03645</name>
</gene>
<keyword evidence="2" id="KW-0204">Cytolysis</keyword>
<name>A0ABT0DU87_9SPHN</name>
<keyword evidence="2" id="KW-0808">Transferase</keyword>
<dbReference type="InterPro" id="IPR003996">
    <property type="entry name" value="RTX_toxin-activating_protC_bac"/>
</dbReference>
<accession>A0ABT0DU87</accession>
<comment type="similarity">
    <text evidence="1 2">Belongs to the RTX toxin acyltransferase family.</text>
</comment>
<sequence length="167" mass="18467">MDNASQNAPTVSHFLGEMTWLLTQSPLHKELTIGDLEWLVMPALIHQQFYMFRDGQQPVGLAMWAKCGPAAVAKLEAGVIEPENRLTLEEWADGDQIWLIDLIAPFANAENRQREIMIADLISGPMKGKEFRFHQTDPSTGKRTVQTVSADAAVKLKAAIEAAAPQT</sequence>
<evidence type="ECO:0000256" key="2">
    <source>
        <dbReference type="RuleBase" id="RU368102"/>
    </source>
</evidence>
<proteinExistence type="inferred from homology"/>
<evidence type="ECO:0000313" key="3">
    <source>
        <dbReference type="EMBL" id="MCK0530676.1"/>
    </source>
</evidence>
<dbReference type="PRINTS" id="PR01489">
    <property type="entry name" value="RTXTOXINC"/>
</dbReference>
<reference evidence="3 4" key="1">
    <citation type="submission" date="2022-04" db="EMBL/GenBank/DDBJ databases">
        <authorList>
            <person name="Huq M.A."/>
        </authorList>
    </citation>
    <scope>NUCLEOTIDE SEQUENCE [LARGE SCALE GENOMIC DNA]</scope>
    <source>
        <strain evidence="3 4">MAH-33</strain>
    </source>
</reference>
<dbReference type="Proteomes" id="UP001203512">
    <property type="component" value="Unassembled WGS sequence"/>
</dbReference>
<dbReference type="RefSeq" id="WP_247230261.1">
    <property type="nucleotide sequence ID" value="NZ_JALKHS010000006.1"/>
</dbReference>
<dbReference type="EMBL" id="JALKHS010000006">
    <property type="protein sequence ID" value="MCK0530676.1"/>
    <property type="molecule type" value="Genomic_DNA"/>
</dbReference>
<comment type="function">
    <text evidence="2">Involved in fatty acylation of protoxin at internal lysine residues, thereby converting it to the active toxin.</text>
</comment>
<comment type="subcellular location">
    <subcellularLocation>
        <location evidence="2">Cytoplasm</location>
    </subcellularLocation>
</comment>
<keyword evidence="2" id="KW-0012">Acyltransferase</keyword>
<evidence type="ECO:0000256" key="1">
    <source>
        <dbReference type="ARBA" id="ARBA00005686"/>
    </source>
</evidence>
<protein>
    <recommendedName>
        <fullName evidence="2">RTX toxin-activating lysine-acyltransferase</fullName>
        <ecNumber evidence="2">2.3.1.-</ecNumber>
    </recommendedName>
</protein>
<evidence type="ECO:0000313" key="4">
    <source>
        <dbReference type="Proteomes" id="UP001203512"/>
    </source>
</evidence>
<dbReference type="Pfam" id="PF02794">
    <property type="entry name" value="HlyC"/>
    <property type="match status" value="1"/>
</dbReference>
<comment type="caution">
    <text evidence="3">The sequence shown here is derived from an EMBL/GenBank/DDBJ whole genome shotgun (WGS) entry which is preliminary data.</text>
</comment>
<organism evidence="3 4">
    <name type="scientific">Sphingobium agri</name>
    <dbReference type="NCBI Taxonomy" id="2933566"/>
    <lineage>
        <taxon>Bacteria</taxon>
        <taxon>Pseudomonadati</taxon>
        <taxon>Pseudomonadota</taxon>
        <taxon>Alphaproteobacteria</taxon>
        <taxon>Sphingomonadales</taxon>
        <taxon>Sphingomonadaceae</taxon>
        <taxon>Sphingobium</taxon>
    </lineage>
</organism>
<keyword evidence="2" id="KW-0963">Cytoplasm</keyword>